<sequence>MSQEQLDRIFRTVARGGRSSCFWWFYDRYDTMRDADGKLRMTWQECCASLTALGVTAFRGRPLTPQTVRRTWKQVVEMKARVPDLNSQWPHNTIKVDTVH</sequence>
<protein>
    <submittedName>
        <fullName evidence="1">Uncharacterized protein</fullName>
    </submittedName>
</protein>
<proteinExistence type="predicted"/>
<evidence type="ECO:0000313" key="1">
    <source>
        <dbReference type="EMBL" id="PPQ33661.1"/>
    </source>
</evidence>
<dbReference type="EMBL" id="NHSJ01000014">
    <property type="protein sequence ID" value="PPQ33661.1"/>
    <property type="molecule type" value="Genomic_DNA"/>
</dbReference>
<keyword evidence="2" id="KW-1185">Reference proteome</keyword>
<evidence type="ECO:0000313" key="2">
    <source>
        <dbReference type="Proteomes" id="UP000239089"/>
    </source>
</evidence>
<gene>
    <name evidence="1" type="ORF">CCR94_00995</name>
</gene>
<dbReference type="Proteomes" id="UP000239089">
    <property type="component" value="Unassembled WGS sequence"/>
</dbReference>
<accession>A0A2S6NGC4</accession>
<comment type="caution">
    <text evidence="1">The sequence shown here is derived from an EMBL/GenBank/DDBJ whole genome shotgun (WGS) entry which is preliminary data.</text>
</comment>
<name>A0A2S6NGC4_9HYPH</name>
<organism evidence="1 2">
    <name type="scientific">Rhodoblastus sphagnicola</name>
    <dbReference type="NCBI Taxonomy" id="333368"/>
    <lineage>
        <taxon>Bacteria</taxon>
        <taxon>Pseudomonadati</taxon>
        <taxon>Pseudomonadota</taxon>
        <taxon>Alphaproteobacteria</taxon>
        <taxon>Hyphomicrobiales</taxon>
        <taxon>Rhodoblastaceae</taxon>
        <taxon>Rhodoblastus</taxon>
    </lineage>
</organism>
<dbReference type="AlphaFoldDB" id="A0A2S6NGC4"/>
<reference evidence="1 2" key="1">
    <citation type="journal article" date="2018" name="Arch. Microbiol.">
        <title>New insights into the metabolic potential of the phototrophic purple bacterium Rhodopila globiformis DSM 161(T) from its draft genome sequence and evidence for a vanadium-dependent nitrogenase.</title>
        <authorList>
            <person name="Imhoff J.F."/>
            <person name="Rahn T."/>
            <person name="Kunzel S."/>
            <person name="Neulinger S.C."/>
        </authorList>
    </citation>
    <scope>NUCLEOTIDE SEQUENCE [LARGE SCALE GENOMIC DNA]</scope>
    <source>
        <strain evidence="1 2">DSM 16996</strain>
    </source>
</reference>